<keyword evidence="3" id="KW-1185">Reference proteome</keyword>
<protein>
    <recommendedName>
        <fullName evidence="1">BIG2 domain-containing protein</fullName>
    </recommendedName>
</protein>
<gene>
    <name evidence="2" type="ordered locus">CKL_0485</name>
</gene>
<sequence>MNTLLNFYNVAIKRMGKTCVVNGINIVGIFKEIEDKNSIDTKYFITATNIKQGDIIEYNDMKYLIINKNENINDVYNVYIIRKCPYTINFNIGGSINVVTGYIETKMFDVNDSKKIILPGGTIIVTVPLNGITSRIEIEHTFIKMGAVWRIIGLDLSLEGLLKITAKETQISPSNDMENEITGGGKFYNYVMTFTPKNININVGITQKIITTISKDGNIVSNPIITYSSNNTSVAIVDSNGIVSGISQGTCNITVTFEGDSQVYTKVIPVTINAVVAKTVKSSTNYNDIGEITKQIKLLRGDTANITVYAYKNNLKESDTFTFSFSGVDSTYYIKNIIDGNNFSIKNVRGSGGQYLTITAISTSDSSVTGSIEIRLAGEW</sequence>
<dbReference type="SUPFAM" id="SSF49373">
    <property type="entry name" value="Invasin/intimin cell-adhesion fragments"/>
    <property type="match status" value="1"/>
</dbReference>
<dbReference type="STRING" id="431943.CKL_0485"/>
<dbReference type="HOGENOM" id="CLU_727045_0_0_9"/>
<organism evidence="2 3">
    <name type="scientific">Clostridium kluyveri (strain ATCC 8527 / DSM 555 / NBRC 12016 / NCIMB 10680 / K1)</name>
    <dbReference type="NCBI Taxonomy" id="431943"/>
    <lineage>
        <taxon>Bacteria</taxon>
        <taxon>Bacillati</taxon>
        <taxon>Bacillota</taxon>
        <taxon>Clostridia</taxon>
        <taxon>Eubacteriales</taxon>
        <taxon>Clostridiaceae</taxon>
        <taxon>Clostridium</taxon>
    </lineage>
</organism>
<dbReference type="EMBL" id="CP000673">
    <property type="protein sequence ID" value="EDK32539.1"/>
    <property type="molecule type" value="Genomic_DNA"/>
</dbReference>
<dbReference type="Pfam" id="PF02368">
    <property type="entry name" value="Big_2"/>
    <property type="match status" value="1"/>
</dbReference>
<dbReference type="eggNOG" id="COG5492">
    <property type="taxonomic scope" value="Bacteria"/>
</dbReference>
<accession>A5N5F8</accession>
<dbReference type="Gene3D" id="2.60.40.1080">
    <property type="match status" value="1"/>
</dbReference>
<reference evidence="2 3" key="1">
    <citation type="journal article" date="2008" name="Proc. Natl. Acad. Sci. U.S.A.">
        <title>The genome of Clostridium kluyveri, a strict anaerobe with unique metabolic features.</title>
        <authorList>
            <person name="Seedorf H."/>
            <person name="Fricke W.F."/>
            <person name="Veith B."/>
            <person name="Brueggemann H."/>
            <person name="Liesegang H."/>
            <person name="Strittmatter A."/>
            <person name="Miethke M."/>
            <person name="Buckel W."/>
            <person name="Hinderberger J."/>
            <person name="Li F."/>
            <person name="Hagemeier C."/>
            <person name="Thauer R.K."/>
            <person name="Gottschalk G."/>
        </authorList>
    </citation>
    <scope>NUCLEOTIDE SEQUENCE [LARGE SCALE GENOMIC DNA]</scope>
    <source>
        <strain evidence="3">ATCC 8527 / DSM 555 / NCIMB 10680</strain>
    </source>
</reference>
<dbReference type="AlphaFoldDB" id="A5N5F8"/>
<evidence type="ECO:0000313" key="3">
    <source>
        <dbReference type="Proteomes" id="UP000002411"/>
    </source>
</evidence>
<evidence type="ECO:0000313" key="2">
    <source>
        <dbReference type="EMBL" id="EDK32539.1"/>
    </source>
</evidence>
<dbReference type="RefSeq" id="WP_011989054.1">
    <property type="nucleotide sequence ID" value="NC_009706.1"/>
</dbReference>
<feature type="domain" description="BIG2" evidence="1">
    <location>
        <begin position="187"/>
        <end position="266"/>
    </location>
</feature>
<dbReference type="InterPro" id="IPR008964">
    <property type="entry name" value="Invasin/intimin_cell_adhesion"/>
</dbReference>
<proteinExistence type="predicted"/>
<name>A5N5F8_CLOK5</name>
<evidence type="ECO:0000259" key="1">
    <source>
        <dbReference type="SMART" id="SM00635"/>
    </source>
</evidence>
<dbReference type="InterPro" id="IPR003343">
    <property type="entry name" value="Big_2"/>
</dbReference>
<dbReference type="SMART" id="SM00635">
    <property type="entry name" value="BID_2"/>
    <property type="match status" value="1"/>
</dbReference>
<dbReference type="Proteomes" id="UP000002411">
    <property type="component" value="Chromosome"/>
</dbReference>
<dbReference type="KEGG" id="ckl:CKL_0485"/>